<feature type="region of interest" description="Disordered" evidence="1">
    <location>
        <begin position="95"/>
        <end position="192"/>
    </location>
</feature>
<reference evidence="2" key="1">
    <citation type="journal article" date="2014" name="Nat. Commun.">
        <title>The rainbow trout genome provides novel insights into evolution after whole-genome duplication in vertebrates.</title>
        <authorList>
            <person name="Berthelot C."/>
            <person name="Brunet F."/>
            <person name="Chalopin D."/>
            <person name="Juanchich A."/>
            <person name="Bernard M."/>
            <person name="Noel B."/>
            <person name="Bento P."/>
            <person name="Da Silva C."/>
            <person name="Labadie K."/>
            <person name="Alberti A."/>
            <person name="Aury J.M."/>
            <person name="Louis A."/>
            <person name="Dehais P."/>
            <person name="Bardou P."/>
            <person name="Montfort J."/>
            <person name="Klopp C."/>
            <person name="Cabau C."/>
            <person name="Gaspin C."/>
            <person name="Thorgaard G.H."/>
            <person name="Boussaha M."/>
            <person name="Quillet E."/>
            <person name="Guyomard R."/>
            <person name="Galiana D."/>
            <person name="Bobe J."/>
            <person name="Volff J.N."/>
            <person name="Genet C."/>
            <person name="Wincker P."/>
            <person name="Jaillon O."/>
            <person name="Roest Crollius H."/>
            <person name="Guiguen Y."/>
        </authorList>
    </citation>
    <scope>NUCLEOTIDE SEQUENCE [LARGE SCALE GENOMIC DNA]</scope>
</reference>
<dbReference type="PaxDb" id="8022-A0A060ZAQ6"/>
<evidence type="ECO:0000313" key="2">
    <source>
        <dbReference type="EMBL" id="CDQ98355.1"/>
    </source>
</evidence>
<protein>
    <submittedName>
        <fullName evidence="2">Uncharacterized protein</fullName>
    </submittedName>
</protein>
<dbReference type="EMBL" id="FR936901">
    <property type="protein sequence ID" value="CDQ98355.1"/>
    <property type="molecule type" value="Genomic_DNA"/>
</dbReference>
<organism evidence="2 3">
    <name type="scientific">Oncorhynchus mykiss</name>
    <name type="common">Rainbow trout</name>
    <name type="synonym">Salmo gairdneri</name>
    <dbReference type="NCBI Taxonomy" id="8022"/>
    <lineage>
        <taxon>Eukaryota</taxon>
        <taxon>Metazoa</taxon>
        <taxon>Chordata</taxon>
        <taxon>Craniata</taxon>
        <taxon>Vertebrata</taxon>
        <taxon>Euteleostomi</taxon>
        <taxon>Actinopterygii</taxon>
        <taxon>Neopterygii</taxon>
        <taxon>Teleostei</taxon>
        <taxon>Protacanthopterygii</taxon>
        <taxon>Salmoniformes</taxon>
        <taxon>Salmonidae</taxon>
        <taxon>Salmoninae</taxon>
        <taxon>Oncorhynchus</taxon>
    </lineage>
</organism>
<accession>A0A060ZAQ6</accession>
<name>A0A060ZAQ6_ONCMY</name>
<proteinExistence type="predicted"/>
<dbReference type="AlphaFoldDB" id="A0A060ZAQ6"/>
<feature type="compositionally biased region" description="Low complexity" evidence="1">
    <location>
        <begin position="152"/>
        <end position="161"/>
    </location>
</feature>
<dbReference type="Proteomes" id="UP000193380">
    <property type="component" value="Unassembled WGS sequence"/>
</dbReference>
<evidence type="ECO:0000313" key="3">
    <source>
        <dbReference type="Proteomes" id="UP000193380"/>
    </source>
</evidence>
<sequence length="192" mass="20248">MCVCSCSCSRRRAEDLGRWTIVRRGCGLPGRSGQDVLRVVEWATRKCEAPPRPLTPPLSHSLPNWGGSTFLPGRAGGPNHGSVISAIHPFYSPHYSRNQQSQYGGGDPFYPPSLPSSNQNPGLSLYRDTPIGGAAGAPGSVYRSPSFPAPPSSYSQPAQAARRPTNPGTGRAGGSGSRRSVLPNRGALPASR</sequence>
<dbReference type="STRING" id="8022.A0A060ZAQ6"/>
<evidence type="ECO:0000256" key="1">
    <source>
        <dbReference type="SAM" id="MobiDB-lite"/>
    </source>
</evidence>
<reference evidence="2" key="2">
    <citation type="submission" date="2014-03" db="EMBL/GenBank/DDBJ databases">
        <authorList>
            <person name="Genoscope - CEA"/>
        </authorList>
    </citation>
    <scope>NUCLEOTIDE SEQUENCE</scope>
</reference>
<gene>
    <name evidence="2" type="ORF">GSONMT00044207001</name>
</gene>